<evidence type="ECO:0000313" key="4">
    <source>
        <dbReference type="Proteomes" id="UP000029733"/>
    </source>
</evidence>
<name>A0A4U8T5U3_9HELI</name>
<feature type="compositionally biased region" description="Polar residues" evidence="2">
    <location>
        <begin position="176"/>
        <end position="188"/>
    </location>
</feature>
<dbReference type="STRING" id="1677920.LS71_08930"/>
<dbReference type="OrthoDB" id="5321106at2"/>
<protein>
    <recommendedName>
        <fullName evidence="5">Coiled-coil domain-containing protein</fullName>
    </recommendedName>
</protein>
<accession>A0A4U8T5U3</accession>
<keyword evidence="4" id="KW-1185">Reference proteome</keyword>
<feature type="coiled-coil region" evidence="1">
    <location>
        <begin position="8"/>
        <end position="39"/>
    </location>
</feature>
<gene>
    <name evidence="3" type="ORF">LS71_008860</name>
</gene>
<dbReference type="AlphaFoldDB" id="A0A4U8T5U3"/>
<feature type="region of interest" description="Disordered" evidence="2">
    <location>
        <begin position="144"/>
        <end position="188"/>
    </location>
</feature>
<keyword evidence="1" id="KW-0175">Coiled coil</keyword>
<evidence type="ECO:0000256" key="2">
    <source>
        <dbReference type="SAM" id="MobiDB-lite"/>
    </source>
</evidence>
<comment type="caution">
    <text evidence="3">The sequence shown here is derived from an EMBL/GenBank/DDBJ whole genome shotgun (WGS) entry which is preliminary data.</text>
</comment>
<sequence>MSNPQMPQNEKQEQLKALQAEIEQNAQSIEQDFARLASKEVDKDPELENLFFEDREEFFKKILSLQNQFLQTQIGDKQAQAQELEGEIAFDTQMQDMQAAQDAFMQKHPEADINELMEFYLQLPKDIQAEMQTLPPDEFFEALLALKQGSQNPKEDKEQPKEDLPQQVSGVGADITDSSEQELPTTRY</sequence>
<evidence type="ECO:0000313" key="3">
    <source>
        <dbReference type="EMBL" id="TLD94921.1"/>
    </source>
</evidence>
<dbReference type="RefSeq" id="WP_034356842.1">
    <property type="nucleotide sequence ID" value="NZ_JRPR02000013.1"/>
</dbReference>
<feature type="compositionally biased region" description="Basic and acidic residues" evidence="2">
    <location>
        <begin position="153"/>
        <end position="164"/>
    </location>
</feature>
<evidence type="ECO:0000256" key="1">
    <source>
        <dbReference type="SAM" id="Coils"/>
    </source>
</evidence>
<organism evidence="3 4">
    <name type="scientific">Helicobacter jaachi</name>
    <dbReference type="NCBI Taxonomy" id="1677920"/>
    <lineage>
        <taxon>Bacteria</taxon>
        <taxon>Pseudomonadati</taxon>
        <taxon>Campylobacterota</taxon>
        <taxon>Epsilonproteobacteria</taxon>
        <taxon>Campylobacterales</taxon>
        <taxon>Helicobacteraceae</taxon>
        <taxon>Helicobacter</taxon>
    </lineage>
</organism>
<proteinExistence type="predicted"/>
<dbReference type="EMBL" id="JRPR02000013">
    <property type="protein sequence ID" value="TLD94921.1"/>
    <property type="molecule type" value="Genomic_DNA"/>
</dbReference>
<reference evidence="3 4" key="1">
    <citation type="journal article" date="2014" name="Genome Announc.">
        <title>Draft genome sequences of eight enterohepatic helicobacter species isolated from both laboratory and wild rodents.</title>
        <authorList>
            <person name="Sheh A."/>
            <person name="Shen Z."/>
            <person name="Fox J.G."/>
        </authorList>
    </citation>
    <scope>NUCLEOTIDE SEQUENCE [LARGE SCALE GENOMIC DNA]</scope>
    <source>
        <strain evidence="3 4">MIT 09-6949</strain>
    </source>
</reference>
<evidence type="ECO:0008006" key="5">
    <source>
        <dbReference type="Google" id="ProtNLM"/>
    </source>
</evidence>
<dbReference type="Proteomes" id="UP000029733">
    <property type="component" value="Unassembled WGS sequence"/>
</dbReference>